<dbReference type="OrthoDB" id="7486136at2759"/>
<reference evidence="2" key="2">
    <citation type="submission" date="2022-10" db="EMBL/GenBank/DDBJ databases">
        <authorList>
            <consortium name="ENA_rothamsted_submissions"/>
            <consortium name="culmorum"/>
            <person name="King R."/>
        </authorList>
    </citation>
    <scope>NUCLEOTIDE SEQUENCE</scope>
</reference>
<evidence type="ECO:0000313" key="2">
    <source>
        <dbReference type="EMBL" id="CAG9794622.1"/>
    </source>
</evidence>
<keyword evidence="1" id="KW-1133">Transmembrane helix</keyword>
<organism evidence="2 3">
    <name type="scientific">Diatraea saccharalis</name>
    <name type="common">sugarcane borer</name>
    <dbReference type="NCBI Taxonomy" id="40085"/>
    <lineage>
        <taxon>Eukaryota</taxon>
        <taxon>Metazoa</taxon>
        <taxon>Ecdysozoa</taxon>
        <taxon>Arthropoda</taxon>
        <taxon>Hexapoda</taxon>
        <taxon>Insecta</taxon>
        <taxon>Pterygota</taxon>
        <taxon>Neoptera</taxon>
        <taxon>Endopterygota</taxon>
        <taxon>Lepidoptera</taxon>
        <taxon>Glossata</taxon>
        <taxon>Ditrysia</taxon>
        <taxon>Pyraloidea</taxon>
        <taxon>Crambidae</taxon>
        <taxon>Crambinae</taxon>
        <taxon>Diatraea</taxon>
    </lineage>
</organism>
<dbReference type="EMBL" id="OU893337">
    <property type="protein sequence ID" value="CAG9794622.1"/>
    <property type="molecule type" value="Genomic_DNA"/>
</dbReference>
<feature type="transmembrane region" description="Helical" evidence="1">
    <location>
        <begin position="58"/>
        <end position="77"/>
    </location>
</feature>
<evidence type="ECO:0000256" key="1">
    <source>
        <dbReference type="SAM" id="Phobius"/>
    </source>
</evidence>
<reference evidence="2" key="1">
    <citation type="submission" date="2021-12" db="EMBL/GenBank/DDBJ databases">
        <authorList>
            <person name="King R."/>
        </authorList>
    </citation>
    <scope>NUCLEOTIDE SEQUENCE</scope>
</reference>
<keyword evidence="1" id="KW-0472">Membrane</keyword>
<feature type="transmembrane region" description="Helical" evidence="1">
    <location>
        <begin position="150"/>
        <end position="175"/>
    </location>
</feature>
<dbReference type="Proteomes" id="UP001153714">
    <property type="component" value="Chromosome 6"/>
</dbReference>
<keyword evidence="1" id="KW-0812">Transmembrane</keyword>
<name>A0A9N9RC04_9NEOP</name>
<sequence>MLSAAGGPCAWLSLCVSRDTTTAALCLATSYVVSMAAAPTALYIICGFAPTPALGQSIWPALCTLPPFIGGVLYTRLLHKYNIQCENIGMHQKTMDPICEKLCEHELRDCPHQLPDCTQTCASVAKICALVLLYFDCCERLWDVEGSLHIVHVLGTMTFAVVYVCLSAVSWCVYARGGLAGSSARTLAVCAVPKALHTGWEAPAACAARGAGRLAAAFVAPAQALLVAALAAPR</sequence>
<accession>A0A9N9RC04</accession>
<evidence type="ECO:0000313" key="3">
    <source>
        <dbReference type="Proteomes" id="UP001153714"/>
    </source>
</evidence>
<protein>
    <submittedName>
        <fullName evidence="2">Uncharacterized protein</fullName>
    </submittedName>
</protein>
<dbReference type="AlphaFoldDB" id="A0A9N9RC04"/>
<proteinExistence type="predicted"/>
<feature type="transmembrane region" description="Helical" evidence="1">
    <location>
        <begin position="27"/>
        <end position="46"/>
    </location>
</feature>
<gene>
    <name evidence="2" type="ORF">DIATSA_LOCUS11982</name>
</gene>
<keyword evidence="3" id="KW-1185">Reference proteome</keyword>